<dbReference type="WBParaSite" id="BTMF_0001202001-mRNA-1">
    <property type="protein sequence ID" value="BTMF_0001202001-mRNA-1"/>
    <property type="gene ID" value="BTMF_0001202001"/>
</dbReference>
<accession>A0A0R3QWB2</accession>
<organism evidence="3">
    <name type="scientific">Brugia timori</name>
    <dbReference type="NCBI Taxonomy" id="42155"/>
    <lineage>
        <taxon>Eukaryota</taxon>
        <taxon>Metazoa</taxon>
        <taxon>Ecdysozoa</taxon>
        <taxon>Nematoda</taxon>
        <taxon>Chromadorea</taxon>
        <taxon>Rhabditida</taxon>
        <taxon>Spirurina</taxon>
        <taxon>Spiruromorpha</taxon>
        <taxon>Filarioidea</taxon>
        <taxon>Onchocercidae</taxon>
        <taxon>Brugia</taxon>
    </lineage>
</organism>
<protein>
    <submittedName>
        <fullName evidence="1 3">Uncharacterized protein</fullName>
    </submittedName>
</protein>
<evidence type="ECO:0000313" key="1">
    <source>
        <dbReference type="EMBL" id="VDO34120.1"/>
    </source>
</evidence>
<name>A0A0R3QWB2_9BILA</name>
<sequence>MPRLPCRAHLKHCEQLRAVIYSIRFQFRYFRYVFKCFE</sequence>
<dbReference type="AlphaFoldDB" id="A0A0R3QWB2"/>
<keyword evidence="2" id="KW-1185">Reference proteome</keyword>
<proteinExistence type="predicted"/>
<evidence type="ECO:0000313" key="2">
    <source>
        <dbReference type="Proteomes" id="UP000280834"/>
    </source>
</evidence>
<dbReference type="EMBL" id="UZAG01017323">
    <property type="protein sequence ID" value="VDO34120.1"/>
    <property type="molecule type" value="Genomic_DNA"/>
</dbReference>
<reference evidence="1 2" key="2">
    <citation type="submission" date="2018-11" db="EMBL/GenBank/DDBJ databases">
        <authorList>
            <consortium name="Pathogen Informatics"/>
        </authorList>
    </citation>
    <scope>NUCLEOTIDE SEQUENCE [LARGE SCALE GENOMIC DNA]</scope>
</reference>
<gene>
    <name evidence="1" type="ORF">BTMF_LOCUS10048</name>
</gene>
<dbReference type="Proteomes" id="UP000280834">
    <property type="component" value="Unassembled WGS sequence"/>
</dbReference>
<reference evidence="3" key="1">
    <citation type="submission" date="2017-02" db="UniProtKB">
        <authorList>
            <consortium name="WormBaseParasite"/>
        </authorList>
    </citation>
    <scope>IDENTIFICATION</scope>
</reference>
<evidence type="ECO:0000313" key="3">
    <source>
        <dbReference type="WBParaSite" id="BTMF_0001202001-mRNA-1"/>
    </source>
</evidence>